<organism evidence="5 6">
    <name type="scientific">Candidatus Scalindua arabica</name>
    <dbReference type="NCBI Taxonomy" id="1127984"/>
    <lineage>
        <taxon>Bacteria</taxon>
        <taxon>Pseudomonadati</taxon>
        <taxon>Planctomycetota</taxon>
        <taxon>Candidatus Brocadiia</taxon>
        <taxon>Candidatus Brocadiales</taxon>
        <taxon>Candidatus Scalinduaceae</taxon>
        <taxon>Candidatus Scalindua</taxon>
    </lineage>
</organism>
<sequence length="619" mass="71821">MNGSGRRYDAVKFVHNLEPDYQRVHLEIPDDFYEKILVKLSRLYGKETAKEYMPELERICKVYYAYKTEEMIELTKTLDPKNLFTEEDVILITYGDLIREDGVSPLTTLSKFCGIYLKQTINTLHILPFFPYSSDRGFAIEDFEAVDPELGTWEDIEDLETRYKLMFDGVINHVSSKSRWFQRFLDGTPHYKNFFISYDSYDDLTPEERMAIFRPRTTDILTKFHTIDGEKHVWSTFSKDQIDLNYRNPEVLIRVIEILLLYARKGADIIRLDAITFLWASPGTSCANLEETHLIVKIFRDILDLVAPHVSIITETNIPHEDNISYFGYGNDEAHMVYNFALPPLVLHTFYTKDTTRLNEWAESLKSPSETTAFFNFLDSHDGVGLMAVKDLLTHDEIRFVIQRAREHGGYISYKTDKDGQEAPYEINITWFNALCREDGKGHTDRQVKKFIASRAIALALQGVPGIYLHSFFGTHTDLDAVSCPISKREINRRELDYNTLTKAIDDPETLTSKIIRKLNTIISLRTKQSAFHPNGAQKILKVKPEIFTVLRTSPNEDQHILSLINITDDEIQIAIPLKEVQVHKQEWYDLISQDKHTFEDENISLTLKPYDIVWLEPQ</sequence>
<dbReference type="CDD" id="cd11356">
    <property type="entry name" value="AmyAc_Sucrose_phosphorylase-like_1"/>
    <property type="match status" value="1"/>
</dbReference>
<dbReference type="Pfam" id="PF00128">
    <property type="entry name" value="Alpha-amylase"/>
    <property type="match status" value="1"/>
</dbReference>
<dbReference type="SUPFAM" id="SSF51445">
    <property type="entry name" value="(Trans)glycosidases"/>
    <property type="match status" value="1"/>
</dbReference>
<dbReference type="AlphaFoldDB" id="A0A942A164"/>
<feature type="binding site" evidence="3">
    <location>
        <position position="489"/>
    </location>
    <ligand>
        <name>substrate</name>
    </ligand>
</feature>
<name>A0A942A164_9BACT</name>
<keyword evidence="2" id="KW-0808">Transferase</keyword>
<gene>
    <name evidence="5" type="ORF">MAG551_01659</name>
</gene>
<comment type="caution">
    <text evidence="5">The sequence shown here is derived from an EMBL/GenBank/DDBJ whole genome shotgun (WGS) entry which is preliminary data.</text>
</comment>
<feature type="binding site" evidence="3">
    <location>
        <begin position="381"/>
        <end position="382"/>
    </location>
    <ligand>
        <name>substrate</name>
    </ligand>
</feature>
<dbReference type="Gene3D" id="3.90.400.10">
    <property type="entry name" value="Oligo-1,6-glucosidase, Domain 2"/>
    <property type="match status" value="1"/>
</dbReference>
<dbReference type="PANTHER" id="PTHR38784:SF1">
    <property type="entry name" value="SUCROSE PHOSPHORYLASE"/>
    <property type="match status" value="1"/>
</dbReference>
<protein>
    <submittedName>
        <fullName evidence="5">Glucosylglycerate phosphorylase</fullName>
    </submittedName>
</protein>
<feature type="binding site" evidence="3">
    <location>
        <begin position="271"/>
        <end position="273"/>
    </location>
    <ligand>
        <name>substrate</name>
    </ligand>
</feature>
<dbReference type="Proteomes" id="UP000722750">
    <property type="component" value="Unassembled WGS sequence"/>
</dbReference>
<evidence type="ECO:0000259" key="4">
    <source>
        <dbReference type="SMART" id="SM00642"/>
    </source>
</evidence>
<feature type="binding site" evidence="3">
    <location>
        <position position="135"/>
    </location>
    <ligand>
        <name>substrate</name>
    </ligand>
</feature>
<evidence type="ECO:0000256" key="3">
    <source>
        <dbReference type="PIRSR" id="PIRSR003059-2"/>
    </source>
</evidence>
<dbReference type="InterPro" id="IPR016377">
    <property type="entry name" value="Sucrose_GGa_phosphorylase-rel"/>
</dbReference>
<dbReference type="PANTHER" id="PTHR38784">
    <property type="entry name" value="SUCROSE PHOSPHORYLASE"/>
    <property type="match status" value="1"/>
</dbReference>
<dbReference type="PIRSF" id="PIRSF003059">
    <property type="entry name" value="Sucrose_phosphorylase"/>
    <property type="match status" value="1"/>
</dbReference>
<evidence type="ECO:0000313" key="5">
    <source>
        <dbReference type="EMBL" id="MBS1258600.1"/>
    </source>
</evidence>
<evidence type="ECO:0000256" key="2">
    <source>
        <dbReference type="ARBA" id="ARBA00022679"/>
    </source>
</evidence>
<dbReference type="Gene3D" id="2.60.40.1180">
    <property type="entry name" value="Golgi alpha-mannosidase II"/>
    <property type="match status" value="1"/>
</dbReference>
<dbReference type="InterPro" id="IPR006047">
    <property type="entry name" value="GH13_cat_dom"/>
</dbReference>
<evidence type="ECO:0000313" key="6">
    <source>
        <dbReference type="Proteomes" id="UP000722750"/>
    </source>
</evidence>
<keyword evidence="1" id="KW-0328">Glycosyltransferase</keyword>
<dbReference type="InterPro" id="IPR045857">
    <property type="entry name" value="O16G_dom_2"/>
</dbReference>
<dbReference type="EMBL" id="JAANXD010000070">
    <property type="protein sequence ID" value="MBS1258600.1"/>
    <property type="molecule type" value="Genomic_DNA"/>
</dbReference>
<dbReference type="SMART" id="SM00642">
    <property type="entry name" value="Aamy"/>
    <property type="match status" value="1"/>
</dbReference>
<feature type="domain" description="Glycosyl hydrolase family 13 catalytic" evidence="4">
    <location>
        <begin position="100"/>
        <end position="455"/>
    </location>
</feature>
<dbReference type="InterPro" id="IPR033746">
    <property type="entry name" value="GGa_phosphorylase"/>
</dbReference>
<proteinExistence type="predicted"/>
<dbReference type="GO" id="GO:0016757">
    <property type="term" value="F:glycosyltransferase activity"/>
    <property type="evidence" value="ECO:0007669"/>
    <property type="project" value="UniProtKB-KW"/>
</dbReference>
<accession>A0A942A164</accession>
<dbReference type="InterPro" id="IPR017853">
    <property type="entry name" value="GH"/>
</dbReference>
<feature type="binding site" evidence="3">
    <location>
        <position position="173"/>
    </location>
    <ligand>
        <name>substrate</name>
    </ligand>
</feature>
<evidence type="ECO:0000256" key="1">
    <source>
        <dbReference type="ARBA" id="ARBA00022676"/>
    </source>
</evidence>
<dbReference type="GO" id="GO:0005975">
    <property type="term" value="P:carbohydrate metabolic process"/>
    <property type="evidence" value="ECO:0007669"/>
    <property type="project" value="InterPro"/>
</dbReference>
<dbReference type="InterPro" id="IPR013780">
    <property type="entry name" value="Glyco_hydro_b"/>
</dbReference>
<dbReference type="Gene3D" id="3.20.20.80">
    <property type="entry name" value="Glycosidases"/>
    <property type="match status" value="1"/>
</dbReference>
<reference evidence="5" key="1">
    <citation type="journal article" date="2021" name="ISME J.">
        <title>Fine-scale metabolic discontinuity in a stratified prokaryote microbiome of a Red Sea deep halocline.</title>
        <authorList>
            <person name="Michoud G."/>
            <person name="Ngugi D.K."/>
            <person name="Barozzi A."/>
            <person name="Merlino G."/>
            <person name="Calleja M.L."/>
            <person name="Delgado-Huertas A."/>
            <person name="Moran X.A.G."/>
            <person name="Daffonchio D."/>
        </authorList>
    </citation>
    <scope>NUCLEOTIDE SEQUENCE</scope>
    <source>
        <strain evidence="5">SuakinDeep_MAG55_1</strain>
    </source>
</reference>